<evidence type="ECO:0000256" key="1">
    <source>
        <dbReference type="ARBA" id="ARBA00004141"/>
    </source>
</evidence>
<dbReference type="GO" id="GO:0016020">
    <property type="term" value="C:membrane"/>
    <property type="evidence" value="ECO:0007669"/>
    <property type="project" value="UniProtKB-SubCell"/>
</dbReference>
<evidence type="ECO:0000313" key="6">
    <source>
        <dbReference type="EMBL" id="KPJ49343.1"/>
    </source>
</evidence>
<comment type="caution">
    <text evidence="6">The sequence shown here is derived from an EMBL/GenBank/DDBJ whole genome shotgun (WGS) entry which is preliminary data.</text>
</comment>
<dbReference type="InterPro" id="IPR003825">
    <property type="entry name" value="Colicin-V_CvpA"/>
</dbReference>
<feature type="transmembrane region" description="Helical" evidence="5">
    <location>
        <begin position="109"/>
        <end position="134"/>
    </location>
</feature>
<evidence type="ECO:0000256" key="2">
    <source>
        <dbReference type="ARBA" id="ARBA00022692"/>
    </source>
</evidence>
<evidence type="ECO:0000256" key="3">
    <source>
        <dbReference type="ARBA" id="ARBA00022989"/>
    </source>
</evidence>
<protein>
    <recommendedName>
        <fullName evidence="8">Colicin V production protein</fullName>
    </recommendedName>
</protein>
<dbReference type="PANTHER" id="PTHR36926:SF1">
    <property type="entry name" value="COLICIN V PRODUCTION PROTEIN"/>
    <property type="match status" value="1"/>
</dbReference>
<dbReference type="EMBL" id="LIZT01000063">
    <property type="protein sequence ID" value="KPJ49343.1"/>
    <property type="molecule type" value="Genomic_DNA"/>
</dbReference>
<proteinExistence type="predicted"/>
<dbReference type="InterPro" id="IPR052719">
    <property type="entry name" value="CvpA-like"/>
</dbReference>
<dbReference type="GO" id="GO:0009403">
    <property type="term" value="P:toxin biosynthetic process"/>
    <property type="evidence" value="ECO:0007669"/>
    <property type="project" value="InterPro"/>
</dbReference>
<reference evidence="6 7" key="1">
    <citation type="journal article" date="2015" name="Microbiome">
        <title>Genomic resolution of linkages in carbon, nitrogen, and sulfur cycling among widespread estuary sediment bacteria.</title>
        <authorList>
            <person name="Baker B.J."/>
            <person name="Lazar C.S."/>
            <person name="Teske A.P."/>
            <person name="Dick G.J."/>
        </authorList>
    </citation>
    <scope>NUCLEOTIDE SEQUENCE [LARGE SCALE GENOMIC DNA]</scope>
    <source>
        <strain evidence="6">DG_26</strain>
    </source>
</reference>
<dbReference type="PANTHER" id="PTHR36926">
    <property type="entry name" value="COLICIN V PRODUCTION PROTEIN"/>
    <property type="match status" value="1"/>
</dbReference>
<name>A0A0S7WGW5_UNCT6</name>
<comment type="subcellular location">
    <subcellularLocation>
        <location evidence="1">Membrane</location>
        <topology evidence="1">Multi-pass membrane protein</topology>
    </subcellularLocation>
</comment>
<keyword evidence="2 5" id="KW-0812">Transmembrane</keyword>
<feature type="transmembrane region" description="Helical" evidence="5">
    <location>
        <begin position="12"/>
        <end position="30"/>
    </location>
</feature>
<evidence type="ECO:0000256" key="5">
    <source>
        <dbReference type="SAM" id="Phobius"/>
    </source>
</evidence>
<evidence type="ECO:0000256" key="4">
    <source>
        <dbReference type="ARBA" id="ARBA00023136"/>
    </source>
</evidence>
<feature type="transmembrane region" description="Helical" evidence="5">
    <location>
        <begin position="146"/>
        <end position="165"/>
    </location>
</feature>
<organism evidence="6 7">
    <name type="scientific">candidate division TA06 bacterium DG_26</name>
    <dbReference type="NCBI Taxonomy" id="1703771"/>
    <lineage>
        <taxon>Bacteria</taxon>
        <taxon>Bacteria division TA06</taxon>
    </lineage>
</organism>
<feature type="transmembrane region" description="Helical" evidence="5">
    <location>
        <begin position="37"/>
        <end position="54"/>
    </location>
</feature>
<keyword evidence="3 5" id="KW-1133">Transmembrane helix</keyword>
<dbReference type="Pfam" id="PF02674">
    <property type="entry name" value="Colicin_V"/>
    <property type="match status" value="1"/>
</dbReference>
<keyword evidence="4 5" id="KW-0472">Membrane</keyword>
<gene>
    <name evidence="6" type="ORF">AMJ40_05770</name>
</gene>
<dbReference type="Proteomes" id="UP000051124">
    <property type="component" value="Unassembled WGS sequence"/>
</dbReference>
<feature type="transmembrane region" description="Helical" evidence="5">
    <location>
        <begin position="74"/>
        <end position="97"/>
    </location>
</feature>
<sequence>MEVFEEMTGFGYVDWVILLVILGSTVYSLIKGFVKELFLIVGIVAGVVIAMRFYPYVRDMLMAWIHSPTISTVAGFVLIFILVCALFVILGNAISGLVHLLKMGFLDRFLGAILGILKGILICGIASMLILAFIPKGERLLKGSVLAPRILSLTIGIFSLLPADVRERLEQRLERLEKPEEVTYRGHDSDRALR</sequence>
<dbReference type="AlphaFoldDB" id="A0A0S7WGW5"/>
<evidence type="ECO:0008006" key="8">
    <source>
        <dbReference type="Google" id="ProtNLM"/>
    </source>
</evidence>
<evidence type="ECO:0000313" key="7">
    <source>
        <dbReference type="Proteomes" id="UP000051124"/>
    </source>
</evidence>
<accession>A0A0S7WGW5</accession>